<evidence type="ECO:0000313" key="2">
    <source>
        <dbReference type="Proteomes" id="UP000499080"/>
    </source>
</evidence>
<name>A0A4Y2W6S1_ARAVE</name>
<organism evidence="1 2">
    <name type="scientific">Araneus ventricosus</name>
    <name type="common">Orbweaver spider</name>
    <name type="synonym">Epeira ventricosa</name>
    <dbReference type="NCBI Taxonomy" id="182803"/>
    <lineage>
        <taxon>Eukaryota</taxon>
        <taxon>Metazoa</taxon>
        <taxon>Ecdysozoa</taxon>
        <taxon>Arthropoda</taxon>
        <taxon>Chelicerata</taxon>
        <taxon>Arachnida</taxon>
        <taxon>Araneae</taxon>
        <taxon>Araneomorphae</taxon>
        <taxon>Entelegynae</taxon>
        <taxon>Araneoidea</taxon>
        <taxon>Araneidae</taxon>
        <taxon>Araneus</taxon>
    </lineage>
</organism>
<evidence type="ECO:0000313" key="1">
    <source>
        <dbReference type="EMBL" id="GBO32196.1"/>
    </source>
</evidence>
<reference evidence="1 2" key="1">
    <citation type="journal article" date="2019" name="Sci. Rep.">
        <title>Orb-weaving spider Araneus ventricosus genome elucidates the spidroin gene catalogue.</title>
        <authorList>
            <person name="Kono N."/>
            <person name="Nakamura H."/>
            <person name="Ohtoshi R."/>
            <person name="Moran D.A.P."/>
            <person name="Shinohara A."/>
            <person name="Yoshida Y."/>
            <person name="Fujiwara M."/>
            <person name="Mori M."/>
            <person name="Tomita M."/>
            <person name="Arakawa K."/>
        </authorList>
    </citation>
    <scope>NUCLEOTIDE SEQUENCE [LARGE SCALE GENOMIC DNA]</scope>
</reference>
<comment type="caution">
    <text evidence="1">The sequence shown here is derived from an EMBL/GenBank/DDBJ whole genome shotgun (WGS) entry which is preliminary data.</text>
</comment>
<proteinExistence type="predicted"/>
<dbReference type="EMBL" id="BGPR01055648">
    <property type="protein sequence ID" value="GBO32196.1"/>
    <property type="molecule type" value="Genomic_DNA"/>
</dbReference>
<gene>
    <name evidence="1" type="ORF">AVEN_266590_1</name>
</gene>
<dbReference type="Proteomes" id="UP000499080">
    <property type="component" value="Unassembled WGS sequence"/>
</dbReference>
<keyword evidence="2" id="KW-1185">Reference proteome</keyword>
<accession>A0A4Y2W6S1</accession>
<dbReference type="AlphaFoldDB" id="A0A4Y2W6S1"/>
<protein>
    <submittedName>
        <fullName evidence="1">Uncharacterized protein</fullName>
    </submittedName>
</protein>
<sequence>MPALLFLPPLDGLHATPTGLSLFPVDTCLLFPRPHWMRVHLYSSQSVSISVLTFFHHVGLHASLLLFGYPRPFPLMRLHLTSTWSLLLSVDACPFSSSLPWMRFHLPLLWFFILWMPASSSSPPLVRLHVLHSVSVISVDSCLLFLLVE</sequence>